<evidence type="ECO:0000256" key="1">
    <source>
        <dbReference type="ARBA" id="ARBA00022448"/>
    </source>
</evidence>
<evidence type="ECO:0000256" key="8">
    <source>
        <dbReference type="ARBA" id="ARBA00022989"/>
    </source>
</evidence>
<dbReference type="PANTHER" id="PTHR23284">
    <property type="entry name" value="PROLACTIN REGULATORY ELEMENT BINDING PROTEIN"/>
    <property type="match status" value="1"/>
</dbReference>
<keyword evidence="2 10" id="KW-0853">WD repeat</keyword>
<dbReference type="InterPro" id="IPR015943">
    <property type="entry name" value="WD40/YVTN_repeat-like_dom_sf"/>
</dbReference>
<protein>
    <recommendedName>
        <fullName evidence="10">Guanine nucleotide-exchange factor SEC12</fullName>
    </recommendedName>
</protein>
<evidence type="ECO:0000256" key="5">
    <source>
        <dbReference type="ARBA" id="ARBA00022824"/>
    </source>
</evidence>
<comment type="function">
    <text evidence="10">Guanine nucleotide-exchange factor (GEF) required for the formation or budding of transport vesicles from the ER.</text>
</comment>
<evidence type="ECO:0000256" key="9">
    <source>
        <dbReference type="ARBA" id="ARBA00023136"/>
    </source>
</evidence>
<keyword evidence="1 10" id="KW-0813">Transport</keyword>
<dbReference type="Gene3D" id="2.130.10.10">
    <property type="entry name" value="YVTN repeat-like/Quinoprotein amine dehydrogenase"/>
    <property type="match status" value="1"/>
</dbReference>
<evidence type="ECO:0000313" key="11">
    <source>
        <dbReference type="EMBL" id="KAK9780632.1"/>
    </source>
</evidence>
<keyword evidence="12" id="KW-1185">Reference proteome</keyword>
<name>A0ABR2Y3S6_9PEZI</name>
<keyword evidence="9" id="KW-0472">Membrane</keyword>
<evidence type="ECO:0000256" key="6">
    <source>
        <dbReference type="ARBA" id="ARBA00022892"/>
    </source>
</evidence>
<keyword evidence="6" id="KW-0931">ER-Golgi transport</keyword>
<reference evidence="11 12" key="1">
    <citation type="submission" date="2024-02" db="EMBL/GenBank/DDBJ databases">
        <title>First draft genome assembly of two strains of Seiridium cardinale.</title>
        <authorList>
            <person name="Emiliani G."/>
            <person name="Scali E."/>
        </authorList>
    </citation>
    <scope>NUCLEOTIDE SEQUENCE [LARGE SCALE GENOMIC DNA]</scope>
    <source>
        <strain evidence="11 12">BM-138-000479</strain>
    </source>
</reference>
<evidence type="ECO:0000256" key="3">
    <source>
        <dbReference type="ARBA" id="ARBA00022692"/>
    </source>
</evidence>
<keyword evidence="7 10" id="KW-0653">Protein transport</keyword>
<proteinExistence type="inferred from homology"/>
<evidence type="ECO:0000256" key="10">
    <source>
        <dbReference type="RuleBase" id="RU369019"/>
    </source>
</evidence>
<dbReference type="InterPro" id="IPR045260">
    <property type="entry name" value="Sec12-like"/>
</dbReference>
<dbReference type="EMBL" id="JARVKM010000006">
    <property type="protein sequence ID" value="KAK9780632.1"/>
    <property type="molecule type" value="Genomic_DNA"/>
</dbReference>
<keyword evidence="4 10" id="KW-0677">Repeat</keyword>
<organism evidence="11 12">
    <name type="scientific">Seiridium cardinale</name>
    <dbReference type="NCBI Taxonomy" id="138064"/>
    <lineage>
        <taxon>Eukaryota</taxon>
        <taxon>Fungi</taxon>
        <taxon>Dikarya</taxon>
        <taxon>Ascomycota</taxon>
        <taxon>Pezizomycotina</taxon>
        <taxon>Sordariomycetes</taxon>
        <taxon>Xylariomycetidae</taxon>
        <taxon>Amphisphaeriales</taxon>
        <taxon>Sporocadaceae</taxon>
        <taxon>Seiridium</taxon>
    </lineage>
</organism>
<sequence length="601" mass="64849">MVKRVLPSAKITLSCPLWACDFDPHDANQLVVGGGGGAGRHGVGNKLAVLNLARETEIENAGELELSGQEDSVATIAVAGPRRDKPTSVFAGVNSTPENCKKGESQHFRIFGLAQPAKSPKSSGVKFSETARETLFASTDADTFQRRLRLSQPFDNVAQLGAVSTGFAKKHQIALFDVPASGAARWKPRGRLEIPNEAMDLDVVQTGPDTYQLAYCDDHDIYTVDVSKSEVSEPKCVYTLDVEDGPRPAFRSIRYLSPGFVFAVANEAGGKGVALHGYRLPAKEEERARLAVVKHLPKSVSRSTGLAVRNLTPPGAPAEKQGDSQYVVAVSGQDSSISLYTLEYSSSVGVDLLSKLAPFHTIESAHPQAITGLSFSTFIPPKGSKSDVSLKLASVSLGQTTVVHSIPLKKFVDKSPAPRKGGPPRVPRYVVAIPSKRESPTGLLVTTALLFLLLALIGQAFMEATHIQKPFLGTNRFLPTSWTRPYRLVPAQEAPVLGSKTFGDLLETITPQAHEKVIVRHNDEGELGPEGFPELMAHIHDEDIHGPAKSWDEMGPQEQHIWRQRLKKSGHWVEDMGETIFKGVLFGEIGGAIGAMVGEAL</sequence>
<comment type="similarity">
    <text evidence="10">Belongs to the WD repeat SEC12 family.</text>
</comment>
<keyword evidence="8" id="KW-1133">Transmembrane helix</keyword>
<dbReference type="PANTHER" id="PTHR23284:SF0">
    <property type="entry name" value="PROLACTIN REGULATORY ELEMENT-BINDING PROTEIN"/>
    <property type="match status" value="1"/>
</dbReference>
<dbReference type="Proteomes" id="UP001465668">
    <property type="component" value="Unassembled WGS sequence"/>
</dbReference>
<gene>
    <name evidence="11" type="ORF">SCAR479_02747</name>
</gene>
<keyword evidence="3" id="KW-0812">Transmembrane</keyword>
<evidence type="ECO:0000313" key="12">
    <source>
        <dbReference type="Proteomes" id="UP001465668"/>
    </source>
</evidence>
<evidence type="ECO:0000256" key="7">
    <source>
        <dbReference type="ARBA" id="ARBA00022927"/>
    </source>
</evidence>
<accession>A0ABR2Y3S6</accession>
<comment type="subcellular location">
    <subcellularLocation>
        <location evidence="10">Endoplasmic reticulum membrane</location>
        <topology evidence="10">Single-pass type II membrane protein</topology>
    </subcellularLocation>
    <subcellularLocation>
        <location evidence="10">Golgi apparatus membrane</location>
        <topology evidence="10">Single-pass type II membrane protein</topology>
    </subcellularLocation>
</comment>
<evidence type="ECO:0000256" key="2">
    <source>
        <dbReference type="ARBA" id="ARBA00022574"/>
    </source>
</evidence>
<evidence type="ECO:0000256" key="4">
    <source>
        <dbReference type="ARBA" id="ARBA00022737"/>
    </source>
</evidence>
<keyword evidence="5 10" id="KW-0256">Endoplasmic reticulum</keyword>
<comment type="caution">
    <text evidence="11">The sequence shown here is derived from an EMBL/GenBank/DDBJ whole genome shotgun (WGS) entry which is preliminary data.</text>
</comment>